<dbReference type="AlphaFoldDB" id="A0AA37QCL5"/>
<dbReference type="Gene3D" id="3.40.640.10">
    <property type="entry name" value="Type I PLP-dependent aspartate aminotransferase-like (Major domain)"/>
    <property type="match status" value="1"/>
</dbReference>
<dbReference type="InterPro" id="IPR015424">
    <property type="entry name" value="PyrdxlP-dep_Trfase"/>
</dbReference>
<dbReference type="PANTHER" id="PTHR43586:SF21">
    <property type="entry name" value="PYRIDOXAL PHOSPHATE (PLP)-DEPENDENT ASPARTATE AMINOTRANSFERASE SUPERFAMILY"/>
    <property type="match status" value="1"/>
</dbReference>
<keyword evidence="1" id="KW-0663">Pyridoxal phosphate</keyword>
<dbReference type="PANTHER" id="PTHR43586">
    <property type="entry name" value="CYSTEINE DESULFURASE"/>
    <property type="match status" value="1"/>
</dbReference>
<dbReference type="SUPFAM" id="SSF53383">
    <property type="entry name" value="PLP-dependent transferases"/>
    <property type="match status" value="1"/>
</dbReference>
<feature type="domain" description="Aminotransferase class V" evidence="2">
    <location>
        <begin position="37"/>
        <end position="421"/>
    </location>
</feature>
<gene>
    <name evidence="3" type="ORF">rosag_07710</name>
</gene>
<reference evidence="3" key="1">
    <citation type="submission" date="2022-08" db="EMBL/GenBank/DDBJ databases">
        <title>Draft genome sequencing of Roseisolibacter agri AW1220.</title>
        <authorList>
            <person name="Tobiishi Y."/>
            <person name="Tonouchi A."/>
        </authorList>
    </citation>
    <scope>NUCLEOTIDE SEQUENCE</scope>
    <source>
        <strain evidence="3">AW1220</strain>
    </source>
</reference>
<dbReference type="InterPro" id="IPR000192">
    <property type="entry name" value="Aminotrans_V_dom"/>
</dbReference>
<dbReference type="InterPro" id="IPR015422">
    <property type="entry name" value="PyrdxlP-dep_Trfase_small"/>
</dbReference>
<dbReference type="Proteomes" id="UP001161325">
    <property type="component" value="Unassembled WGS sequence"/>
</dbReference>
<evidence type="ECO:0000256" key="1">
    <source>
        <dbReference type="ARBA" id="ARBA00022898"/>
    </source>
</evidence>
<protein>
    <submittedName>
        <fullName evidence="3">Cysteine desulfurase-like protein</fullName>
    </submittedName>
</protein>
<evidence type="ECO:0000313" key="4">
    <source>
        <dbReference type="Proteomes" id="UP001161325"/>
    </source>
</evidence>
<dbReference type="InterPro" id="IPR015421">
    <property type="entry name" value="PyrdxlP-dep_Trfase_major"/>
</dbReference>
<comment type="caution">
    <text evidence="3">The sequence shown here is derived from an EMBL/GenBank/DDBJ whole genome shotgun (WGS) entry which is preliminary data.</text>
</comment>
<dbReference type="InterPro" id="IPR011340">
    <property type="entry name" value="Cys_dSase-rel"/>
</dbReference>
<dbReference type="Pfam" id="PF00266">
    <property type="entry name" value="Aminotran_5"/>
    <property type="match status" value="1"/>
</dbReference>
<organism evidence="3 4">
    <name type="scientific">Roseisolibacter agri</name>
    <dbReference type="NCBI Taxonomy" id="2014610"/>
    <lineage>
        <taxon>Bacteria</taxon>
        <taxon>Pseudomonadati</taxon>
        <taxon>Gemmatimonadota</taxon>
        <taxon>Gemmatimonadia</taxon>
        <taxon>Gemmatimonadales</taxon>
        <taxon>Gemmatimonadaceae</taxon>
        <taxon>Roseisolibacter</taxon>
    </lineage>
</organism>
<dbReference type="EMBL" id="BRXS01000001">
    <property type="protein sequence ID" value="GLC24258.1"/>
    <property type="molecule type" value="Genomic_DNA"/>
</dbReference>
<evidence type="ECO:0000313" key="3">
    <source>
        <dbReference type="EMBL" id="GLC24258.1"/>
    </source>
</evidence>
<dbReference type="NCBIfam" id="TIGR01976">
    <property type="entry name" value="am_tr_V_VC1184"/>
    <property type="match status" value="1"/>
</dbReference>
<name>A0AA37QCL5_9BACT</name>
<keyword evidence="4" id="KW-1185">Reference proteome</keyword>
<accession>A0AA37QCL5</accession>
<sequence>MTAVTTAATPDAALDLAAVRAAFPALARTHGGQPVAYFDGPGGTQVPRSVADAMHDYLLHHNANTHWAYPTSAETDAIIDGAREAVADLLGGAPNEIVFGHNMTTLAFHLARALHRGGGDVAPFGSGDEIVVTELDHHGNVAPWCALARECGGTVRVARMDTATGTLDWDHLASLLGPRTRLLAIGAASNALGTITDVARAAAMARAVGALTFVDGVHAVPHVPFDVRALADAGVGFVGCSSYKFYGPHAGILWGRADLLASLDVPKLDPAPETAPERFETGTQNHEGIAGIAATVDFLASLGDDAGVASGTRRERLARAFARLHAAGQGLVALLWDGLRAIPGVAVYGPPPGTARTPTVSFTVAGHRSRDVAIALAARGVFVSHGDFYAQTVAERYGVGDEGFVRAGCAAYTTRAEVERLVAGVAALVRS</sequence>
<proteinExistence type="predicted"/>
<evidence type="ECO:0000259" key="2">
    <source>
        <dbReference type="Pfam" id="PF00266"/>
    </source>
</evidence>
<dbReference type="Gene3D" id="3.90.1150.10">
    <property type="entry name" value="Aspartate Aminotransferase, domain 1"/>
    <property type="match status" value="1"/>
</dbReference>